<dbReference type="PANTHER" id="PTHR23113:SF356">
    <property type="entry name" value="FI05912P-RELATED"/>
    <property type="match status" value="1"/>
</dbReference>
<organism evidence="6 7">
    <name type="scientific">Olpidium bornovanus</name>
    <dbReference type="NCBI Taxonomy" id="278681"/>
    <lineage>
        <taxon>Eukaryota</taxon>
        <taxon>Fungi</taxon>
        <taxon>Fungi incertae sedis</taxon>
        <taxon>Olpidiomycota</taxon>
        <taxon>Olpidiomycotina</taxon>
        <taxon>Olpidiomycetes</taxon>
        <taxon>Olpidiales</taxon>
        <taxon>Olpidiaceae</taxon>
        <taxon>Olpidium</taxon>
    </lineage>
</organism>
<dbReference type="InterPro" id="IPR023578">
    <property type="entry name" value="Ras_GEF_dom_sf"/>
</dbReference>
<feature type="domain" description="N-terminal Ras-GEF" evidence="5">
    <location>
        <begin position="1"/>
        <end position="128"/>
    </location>
</feature>
<dbReference type="PROSITE" id="PS50009">
    <property type="entry name" value="RASGEF_CAT"/>
    <property type="match status" value="1"/>
</dbReference>
<protein>
    <submittedName>
        <fullName evidence="6">Ras guanine nucleotide exchange factor domain-containing protein</fullName>
    </submittedName>
</protein>
<comment type="caution">
    <text evidence="6">The sequence shown here is derived from an EMBL/GenBank/DDBJ whole genome shotgun (WGS) entry which is preliminary data.</text>
</comment>
<dbReference type="CDD" id="cd06224">
    <property type="entry name" value="REM"/>
    <property type="match status" value="1"/>
</dbReference>
<keyword evidence="1 2" id="KW-0344">Guanine-nucleotide releasing factor</keyword>
<dbReference type="InterPro" id="IPR008937">
    <property type="entry name" value="Ras-like_GEF"/>
</dbReference>
<feature type="domain" description="Ras-GEF" evidence="4">
    <location>
        <begin position="159"/>
        <end position="314"/>
    </location>
</feature>
<feature type="region of interest" description="Disordered" evidence="3">
    <location>
        <begin position="268"/>
        <end position="314"/>
    </location>
</feature>
<dbReference type="PANTHER" id="PTHR23113">
    <property type="entry name" value="GUANINE NUCLEOTIDE EXCHANGE FACTOR"/>
    <property type="match status" value="1"/>
</dbReference>
<dbReference type="PROSITE" id="PS50212">
    <property type="entry name" value="RASGEF_NTER"/>
    <property type="match status" value="1"/>
</dbReference>
<dbReference type="GO" id="GO:0005886">
    <property type="term" value="C:plasma membrane"/>
    <property type="evidence" value="ECO:0007669"/>
    <property type="project" value="TreeGrafter"/>
</dbReference>
<dbReference type="Proteomes" id="UP000673691">
    <property type="component" value="Unassembled WGS sequence"/>
</dbReference>
<evidence type="ECO:0000256" key="2">
    <source>
        <dbReference type="PROSITE-ProRule" id="PRU00168"/>
    </source>
</evidence>
<dbReference type="OrthoDB" id="546434at2759"/>
<evidence type="ECO:0000259" key="5">
    <source>
        <dbReference type="PROSITE" id="PS50212"/>
    </source>
</evidence>
<accession>A0A8H7ZVW7</accession>
<keyword evidence="7" id="KW-1185">Reference proteome</keyword>
<dbReference type="InterPro" id="IPR000651">
    <property type="entry name" value="Ras-like_Gua-exchang_fac_N"/>
</dbReference>
<dbReference type="GO" id="GO:0005085">
    <property type="term" value="F:guanyl-nucleotide exchange factor activity"/>
    <property type="evidence" value="ECO:0007669"/>
    <property type="project" value="UniProtKB-KW"/>
</dbReference>
<dbReference type="InterPro" id="IPR001895">
    <property type="entry name" value="RASGEF_cat_dom"/>
</dbReference>
<evidence type="ECO:0000259" key="4">
    <source>
        <dbReference type="PROSITE" id="PS50009"/>
    </source>
</evidence>
<dbReference type="Gene3D" id="1.10.840.10">
    <property type="entry name" value="Ras guanine-nucleotide exchange factors catalytic domain"/>
    <property type="match status" value="1"/>
</dbReference>
<evidence type="ECO:0000256" key="1">
    <source>
        <dbReference type="ARBA" id="ARBA00022658"/>
    </source>
</evidence>
<reference evidence="6 7" key="1">
    <citation type="journal article" name="Sci. Rep.">
        <title>Genome-scale phylogenetic analyses confirm Olpidium as the closest living zoosporic fungus to the non-flagellated, terrestrial fungi.</title>
        <authorList>
            <person name="Chang Y."/>
            <person name="Rochon D."/>
            <person name="Sekimoto S."/>
            <person name="Wang Y."/>
            <person name="Chovatia M."/>
            <person name="Sandor L."/>
            <person name="Salamov A."/>
            <person name="Grigoriev I.V."/>
            <person name="Stajich J.E."/>
            <person name="Spatafora J.W."/>
        </authorList>
    </citation>
    <scope>NUCLEOTIDE SEQUENCE [LARGE SCALE GENOMIC DNA]</scope>
    <source>
        <strain evidence="6">S191</strain>
    </source>
</reference>
<feature type="compositionally biased region" description="Basic and acidic residues" evidence="3">
    <location>
        <begin position="268"/>
        <end position="282"/>
    </location>
</feature>
<proteinExistence type="predicted"/>
<dbReference type="EMBL" id="JAEFCI010005632">
    <property type="protein sequence ID" value="KAG5460174.1"/>
    <property type="molecule type" value="Genomic_DNA"/>
</dbReference>
<dbReference type="Pfam" id="PF00617">
    <property type="entry name" value="RasGEF"/>
    <property type="match status" value="1"/>
</dbReference>
<dbReference type="Pfam" id="PF00618">
    <property type="entry name" value="RasGEF_N"/>
    <property type="match status" value="1"/>
</dbReference>
<dbReference type="GO" id="GO:0007265">
    <property type="term" value="P:Ras protein signal transduction"/>
    <property type="evidence" value="ECO:0007669"/>
    <property type="project" value="TreeGrafter"/>
</dbReference>
<dbReference type="SMART" id="SM00229">
    <property type="entry name" value="RasGEFN"/>
    <property type="match status" value="1"/>
</dbReference>
<feature type="compositionally biased region" description="Basic and acidic residues" evidence="3">
    <location>
        <begin position="293"/>
        <end position="314"/>
    </location>
</feature>
<evidence type="ECO:0000256" key="3">
    <source>
        <dbReference type="SAM" id="MobiDB-lite"/>
    </source>
</evidence>
<dbReference type="Gene3D" id="1.20.870.10">
    <property type="entry name" value="Son of sevenless (SoS) protein Chain: S domain 1"/>
    <property type="match status" value="1"/>
</dbReference>
<sequence>MAATEEKLIARMTDGELKTDFDFIDTLLLTYRSFMRPFDFLDQLVARFNAILPPDPSPEDLEYFEKTKGPTQEKVLIVFKWWLDHHSQDFAHSDALREELRAVLTEIREYPWFEERADKLLATVDEKAQEYEAFYGKIIRNQSEKKLQLEFETIVGNLSPEEFARQLCIHNFQLFQNIHAIEYLNQIWRKPGEDLGDMGSPSLEYFIARFDVESFWLATELCNERDLKTRIKILEKFILTAKMPDPRELFQHVRAGGGPISEQRVALEEDVRRAEERDEGGRGRVGKAHQPVAKHEVLPRLPGEHETADRPVPS</sequence>
<dbReference type="AlphaFoldDB" id="A0A8H7ZVW7"/>
<dbReference type="InterPro" id="IPR036964">
    <property type="entry name" value="RASGEF_cat_dom_sf"/>
</dbReference>
<dbReference type="SUPFAM" id="SSF48366">
    <property type="entry name" value="Ras GEF"/>
    <property type="match status" value="1"/>
</dbReference>
<evidence type="ECO:0000313" key="6">
    <source>
        <dbReference type="EMBL" id="KAG5460174.1"/>
    </source>
</evidence>
<name>A0A8H7ZVW7_9FUNG</name>
<gene>
    <name evidence="6" type="ORF">BJ554DRAFT_7812</name>
</gene>
<evidence type="ECO:0000313" key="7">
    <source>
        <dbReference type="Proteomes" id="UP000673691"/>
    </source>
</evidence>